<evidence type="ECO:0000313" key="2">
    <source>
        <dbReference type="EMBL" id="GIL31385.1"/>
    </source>
</evidence>
<sequence>MTATAGRFVWHELRTVDIAAAPGFYQQLFGWTTEEYPMGRLIRAGDTVIGGISEVKLGLGGHWTPYVGADDVDAVATAAAAAGGIVTTGRPADVPGAGRIAPILDPDRSIFCSFAPERPAGTAPTGFVWDRLRTPDVAAAAGFYAATVGWHATVAPGRDAAVFDAPDGTRVAEAIAVDAGAPTGWLPFVGVADLDAARATATRLGGTAGEAADIAGVGSYAIVTDPEGATVAAFQPVA</sequence>
<protein>
    <submittedName>
        <fullName evidence="2">Hydroxylase</fullName>
    </submittedName>
</protein>
<dbReference type="Gene3D" id="3.10.180.10">
    <property type="entry name" value="2,3-Dihydroxybiphenyl 1,2-Dioxygenase, domain 1"/>
    <property type="match status" value="2"/>
</dbReference>
<dbReference type="RefSeq" id="WP_207128962.1">
    <property type="nucleotide sequence ID" value="NZ_BOPO01000143.1"/>
</dbReference>
<name>A0A8J4AL03_9ACTN</name>
<dbReference type="InterPro" id="IPR052164">
    <property type="entry name" value="Anthracycline_SecMetBiosynth"/>
</dbReference>
<accession>A0A8J4AL03</accession>
<feature type="domain" description="VOC" evidence="1">
    <location>
        <begin position="126"/>
        <end position="236"/>
    </location>
</feature>
<proteinExistence type="predicted"/>
<dbReference type="EMBL" id="BOPO01000143">
    <property type="protein sequence ID" value="GIL31385.1"/>
    <property type="molecule type" value="Genomic_DNA"/>
</dbReference>
<evidence type="ECO:0000313" key="3">
    <source>
        <dbReference type="Proteomes" id="UP000614996"/>
    </source>
</evidence>
<dbReference type="PROSITE" id="PS51819">
    <property type="entry name" value="VOC"/>
    <property type="match status" value="2"/>
</dbReference>
<organism evidence="2 3">
    <name type="scientific">Actinocatenispora comari</name>
    <dbReference type="NCBI Taxonomy" id="2807577"/>
    <lineage>
        <taxon>Bacteria</taxon>
        <taxon>Bacillati</taxon>
        <taxon>Actinomycetota</taxon>
        <taxon>Actinomycetes</taxon>
        <taxon>Micromonosporales</taxon>
        <taxon>Micromonosporaceae</taxon>
        <taxon>Actinocatenispora</taxon>
    </lineage>
</organism>
<dbReference type="SUPFAM" id="SSF54593">
    <property type="entry name" value="Glyoxalase/Bleomycin resistance protein/Dihydroxybiphenyl dioxygenase"/>
    <property type="match status" value="2"/>
</dbReference>
<dbReference type="PANTHER" id="PTHR33993">
    <property type="entry name" value="GLYOXALASE-RELATED"/>
    <property type="match status" value="1"/>
</dbReference>
<comment type="caution">
    <text evidence="2">The sequence shown here is derived from an EMBL/GenBank/DDBJ whole genome shotgun (WGS) entry which is preliminary data.</text>
</comment>
<feature type="domain" description="VOC" evidence="1">
    <location>
        <begin position="7"/>
        <end position="116"/>
    </location>
</feature>
<evidence type="ECO:0000259" key="1">
    <source>
        <dbReference type="PROSITE" id="PS51819"/>
    </source>
</evidence>
<dbReference type="PANTHER" id="PTHR33993:SF14">
    <property type="entry name" value="GB|AAF24581.1"/>
    <property type="match status" value="1"/>
</dbReference>
<dbReference type="Proteomes" id="UP000614996">
    <property type="component" value="Unassembled WGS sequence"/>
</dbReference>
<gene>
    <name evidence="2" type="ORF">NUM_66390</name>
</gene>
<dbReference type="InterPro" id="IPR029068">
    <property type="entry name" value="Glyas_Bleomycin-R_OHBP_Dase"/>
</dbReference>
<keyword evidence="3" id="KW-1185">Reference proteome</keyword>
<dbReference type="AlphaFoldDB" id="A0A8J4AL03"/>
<reference evidence="3" key="1">
    <citation type="journal article" date="2021" name="Int. J. Syst. Evol. Microbiol.">
        <title>Actinocatenispora comari sp. nov., an endophytic actinomycete isolated from aerial parts of Comarum salesowianum.</title>
        <authorList>
            <person name="Oyunbileg N."/>
            <person name="Iizaka Y."/>
            <person name="Hamada M."/>
            <person name="Davaapurev B.O."/>
            <person name="Fukumoto A."/>
            <person name="Tsetseg B."/>
            <person name="Kato F."/>
            <person name="Tamura T."/>
            <person name="Batkhuu J."/>
            <person name="Anzai Y."/>
        </authorList>
    </citation>
    <scope>NUCLEOTIDE SEQUENCE [LARGE SCALE GENOMIC DNA]</scope>
    <source>
        <strain evidence="3">NUM-2625</strain>
    </source>
</reference>
<dbReference type="InterPro" id="IPR037523">
    <property type="entry name" value="VOC_core"/>
</dbReference>